<reference evidence="2 3" key="1">
    <citation type="submission" date="2018-11" db="EMBL/GenBank/DDBJ databases">
        <authorList>
            <person name="Li F."/>
        </authorList>
    </citation>
    <scope>NUCLEOTIDE SEQUENCE [LARGE SCALE GENOMIC DNA]</scope>
    <source>
        <strain evidence="2 3">YS17T</strain>
    </source>
</reference>
<evidence type="ECO:0000256" key="1">
    <source>
        <dbReference type="SAM" id="Phobius"/>
    </source>
</evidence>
<sequence>MLHRGRALGLAMLIGVLYSLIAVAGAFLVGAESPALAAATAVVAVIGLVGGWLTTGVAVLTLRATRDRDPDDDVAVSMATLAGSVFIAVFGFLALRALGALPAVVAVAVLTVATHVVLRRGLPRLLL</sequence>
<organism evidence="2 3">
    <name type="scientific">Aeromicrobium camelliae</name>
    <dbReference type="NCBI Taxonomy" id="1538144"/>
    <lineage>
        <taxon>Bacteria</taxon>
        <taxon>Bacillati</taxon>
        <taxon>Actinomycetota</taxon>
        <taxon>Actinomycetes</taxon>
        <taxon>Propionibacteriales</taxon>
        <taxon>Nocardioidaceae</taxon>
        <taxon>Aeromicrobium</taxon>
    </lineage>
</organism>
<feature type="transmembrane region" description="Helical" evidence="1">
    <location>
        <begin position="100"/>
        <end position="118"/>
    </location>
</feature>
<dbReference type="Proteomes" id="UP000275225">
    <property type="component" value="Unassembled WGS sequence"/>
</dbReference>
<feature type="transmembrane region" description="Helical" evidence="1">
    <location>
        <begin position="35"/>
        <end position="62"/>
    </location>
</feature>
<keyword evidence="1" id="KW-0472">Membrane</keyword>
<dbReference type="EMBL" id="RQJX01000001">
    <property type="protein sequence ID" value="RQN10100.1"/>
    <property type="molecule type" value="Genomic_DNA"/>
</dbReference>
<proteinExistence type="predicted"/>
<keyword evidence="1" id="KW-0812">Transmembrane</keyword>
<gene>
    <name evidence="2" type="ORF">EHW97_00985</name>
</gene>
<protein>
    <submittedName>
        <fullName evidence="2">Uncharacterized protein</fullName>
    </submittedName>
</protein>
<feature type="transmembrane region" description="Helical" evidence="1">
    <location>
        <begin position="7"/>
        <end position="29"/>
    </location>
</feature>
<keyword evidence="1" id="KW-1133">Transmembrane helix</keyword>
<name>A0A3N6WS27_9ACTN</name>
<evidence type="ECO:0000313" key="3">
    <source>
        <dbReference type="Proteomes" id="UP000275225"/>
    </source>
</evidence>
<dbReference type="RefSeq" id="WP_124235296.1">
    <property type="nucleotide sequence ID" value="NZ_JBHUFI010000007.1"/>
</dbReference>
<evidence type="ECO:0000313" key="2">
    <source>
        <dbReference type="EMBL" id="RQN10100.1"/>
    </source>
</evidence>
<dbReference type="AlphaFoldDB" id="A0A3N6WS27"/>
<dbReference type="OrthoDB" id="9877635at2"/>
<accession>A0A3N6WS27</accession>
<comment type="caution">
    <text evidence="2">The sequence shown here is derived from an EMBL/GenBank/DDBJ whole genome shotgun (WGS) entry which is preliminary data.</text>
</comment>
<keyword evidence="3" id="KW-1185">Reference proteome</keyword>
<feature type="transmembrane region" description="Helical" evidence="1">
    <location>
        <begin position="74"/>
        <end position="94"/>
    </location>
</feature>